<dbReference type="GO" id="GO:0005524">
    <property type="term" value="F:ATP binding"/>
    <property type="evidence" value="ECO:0007669"/>
    <property type="project" value="UniProtKB-KW"/>
</dbReference>
<dbReference type="InterPro" id="IPR027417">
    <property type="entry name" value="P-loop_NTPase"/>
</dbReference>
<keyword evidence="6" id="KW-1185">Reference proteome</keyword>
<sequence>MAERQRGGVCAAAHRRNRHPAACRRGAQARASARCRVSGGVYRASSVALTGMEGTAITVEAAVSQQLPGMAIIGLPDTALAEAKLRVRSATAQAGLPLADRFVTVNLRPAALPKHGAGFDLAIALAVLAVSGHLSGARLHETAHLGELGLGGDVRRPAGLLSLAIAAQALGFARVMVPAEGASEAALVPDLEVIAVRDVSEAVGWHRGVPGCGRRVTRPARRTRQLPPAETHNDVREIVGQEDAIDALTVAAAGRHHLSLLGPPGAGKTLLASRLPTLLPELTDDEALEVSSIASLGSGATVTRLIHTPPFESPHHTASAAAVIGGGAGNAVRPGALTRAHRGVLFLDEAPEFSRTVLEALRQPLESGRVEIHRAQLRATLPARVQLILAANPCPCGNANSLDPELPCRCTPSARVRYQQRISGPLADRLDLQLELRRVSRARQPESPRPVLTSADLRARVAEARASARARLAGTGWRVNAEVSGDWLRTSALKLPAADTLILDRALSRGALTLRGYDRVLRVAWSISDLAGGGRPRREQIAQALVLRSGGVL</sequence>
<dbReference type="PANTHER" id="PTHR32039">
    <property type="entry name" value="MAGNESIUM-CHELATASE SUBUNIT CHLI"/>
    <property type="match status" value="1"/>
</dbReference>
<reference evidence="5 6" key="1">
    <citation type="submission" date="2018-09" db="EMBL/GenBank/DDBJ databases">
        <title>Comparative genomics of Leucobacter spp.</title>
        <authorList>
            <person name="Reis A.C."/>
            <person name="Kolvenbach B.A."/>
            <person name="Corvini P.F.X."/>
            <person name="Nunes O.C."/>
        </authorList>
    </citation>
    <scope>NUCLEOTIDE SEQUENCE [LARGE SCALE GENOMIC DNA]</scope>
    <source>
        <strain evidence="5 6">L-1</strain>
    </source>
</reference>
<organism evidence="5 6">
    <name type="scientific">Leucobacter chromiireducens subsp. chromiireducens</name>
    <dbReference type="NCBI Taxonomy" id="660067"/>
    <lineage>
        <taxon>Bacteria</taxon>
        <taxon>Bacillati</taxon>
        <taxon>Actinomycetota</taxon>
        <taxon>Actinomycetes</taxon>
        <taxon>Micrococcales</taxon>
        <taxon>Microbacteriaceae</taxon>
        <taxon>Leucobacter</taxon>
    </lineage>
</organism>
<dbReference type="InterPro" id="IPR000523">
    <property type="entry name" value="Mg_chelatse_chII-like_cat_dom"/>
</dbReference>
<dbReference type="PANTHER" id="PTHR32039:SF7">
    <property type="entry name" value="COMPETENCE PROTEIN COMM"/>
    <property type="match status" value="1"/>
</dbReference>
<dbReference type="InterPro" id="IPR001208">
    <property type="entry name" value="MCM_dom"/>
</dbReference>
<evidence type="ECO:0000256" key="2">
    <source>
        <dbReference type="ARBA" id="ARBA00022741"/>
    </source>
</evidence>
<evidence type="ECO:0000256" key="1">
    <source>
        <dbReference type="ARBA" id="ARBA00006354"/>
    </source>
</evidence>
<name>A0ABS1SQT7_9MICO</name>
<proteinExistence type="inferred from homology"/>
<comment type="caution">
    <text evidence="5">The sequence shown here is derived from an EMBL/GenBank/DDBJ whole genome shotgun (WGS) entry which is preliminary data.</text>
</comment>
<evidence type="ECO:0000313" key="6">
    <source>
        <dbReference type="Proteomes" id="UP001646141"/>
    </source>
</evidence>
<accession>A0ABS1SQT7</accession>
<dbReference type="InterPro" id="IPR045006">
    <property type="entry name" value="CHLI-like"/>
</dbReference>
<dbReference type="Pfam" id="PF13335">
    <property type="entry name" value="Mg_chelatase_C"/>
    <property type="match status" value="1"/>
</dbReference>
<dbReference type="NCBIfam" id="TIGR00368">
    <property type="entry name" value="YifB family Mg chelatase-like AAA ATPase"/>
    <property type="match status" value="1"/>
</dbReference>
<evidence type="ECO:0000256" key="3">
    <source>
        <dbReference type="ARBA" id="ARBA00022840"/>
    </source>
</evidence>
<dbReference type="InterPro" id="IPR014721">
    <property type="entry name" value="Ribsml_uS5_D2-typ_fold_subgr"/>
</dbReference>
<dbReference type="Gene3D" id="3.40.50.300">
    <property type="entry name" value="P-loop containing nucleotide triphosphate hydrolases"/>
    <property type="match status" value="1"/>
</dbReference>
<dbReference type="InterPro" id="IPR025158">
    <property type="entry name" value="Mg_chelat-rel_C"/>
</dbReference>
<gene>
    <name evidence="5" type="ORF">D3226_05735</name>
</gene>
<dbReference type="EMBL" id="QYAD01000001">
    <property type="protein sequence ID" value="MBL3689462.1"/>
    <property type="molecule type" value="Genomic_DNA"/>
</dbReference>
<protein>
    <submittedName>
        <fullName evidence="5">ATP-binding protein</fullName>
    </submittedName>
</protein>
<keyword evidence="2" id="KW-0547">Nucleotide-binding</keyword>
<dbReference type="PROSITE" id="PS50051">
    <property type="entry name" value="MCM_2"/>
    <property type="match status" value="1"/>
</dbReference>
<dbReference type="Proteomes" id="UP001646141">
    <property type="component" value="Unassembled WGS sequence"/>
</dbReference>
<dbReference type="SUPFAM" id="SSF54211">
    <property type="entry name" value="Ribosomal protein S5 domain 2-like"/>
    <property type="match status" value="1"/>
</dbReference>
<feature type="domain" description="MCM C-terminal AAA(+) ATPase" evidence="4">
    <location>
        <begin position="332"/>
        <end position="393"/>
    </location>
</feature>
<keyword evidence="3 5" id="KW-0067">ATP-binding</keyword>
<evidence type="ECO:0000313" key="5">
    <source>
        <dbReference type="EMBL" id="MBL3689462.1"/>
    </source>
</evidence>
<dbReference type="InterPro" id="IPR003593">
    <property type="entry name" value="AAA+_ATPase"/>
</dbReference>
<dbReference type="InterPro" id="IPR020568">
    <property type="entry name" value="Ribosomal_Su5_D2-typ_SF"/>
</dbReference>
<comment type="similarity">
    <text evidence="1">Belongs to the Mg-chelatase subunits D/I family. ComM subfamily.</text>
</comment>
<dbReference type="InterPro" id="IPR004482">
    <property type="entry name" value="Mg_chelat-rel"/>
</dbReference>
<dbReference type="Pfam" id="PF01078">
    <property type="entry name" value="Mg_chelatase"/>
    <property type="match status" value="1"/>
</dbReference>
<dbReference type="SUPFAM" id="SSF52540">
    <property type="entry name" value="P-loop containing nucleoside triphosphate hydrolases"/>
    <property type="match status" value="1"/>
</dbReference>
<evidence type="ECO:0000259" key="4">
    <source>
        <dbReference type="PROSITE" id="PS50051"/>
    </source>
</evidence>
<dbReference type="Gene3D" id="3.30.230.10">
    <property type="match status" value="1"/>
</dbReference>
<dbReference type="Pfam" id="PF13541">
    <property type="entry name" value="ChlI"/>
    <property type="match status" value="1"/>
</dbReference>
<dbReference type="SMART" id="SM00382">
    <property type="entry name" value="AAA"/>
    <property type="match status" value="1"/>
</dbReference>